<evidence type="ECO:0000256" key="3">
    <source>
        <dbReference type="ARBA" id="ARBA00022605"/>
    </source>
</evidence>
<organism evidence="7 8">
    <name type="scientific">Prochlorococcus marinus CUG1433</name>
    <dbReference type="NCBI Taxonomy" id="2774506"/>
    <lineage>
        <taxon>Bacteria</taxon>
        <taxon>Bacillati</taxon>
        <taxon>Cyanobacteriota</taxon>
        <taxon>Cyanophyceae</taxon>
        <taxon>Synechococcales</taxon>
        <taxon>Prochlorococcaceae</taxon>
        <taxon>Prochlorococcus</taxon>
    </lineage>
</organism>
<dbReference type="Pfam" id="PF01048">
    <property type="entry name" value="PNP_UDP_1"/>
    <property type="match status" value="1"/>
</dbReference>
<gene>
    <name evidence="7" type="ORF">JJ842_08040</name>
</gene>
<evidence type="ECO:0000259" key="6">
    <source>
        <dbReference type="Pfam" id="PF01048"/>
    </source>
</evidence>
<sequence length="254" mass="28758">MKKNDELHLGILAAMPEEVGTFLSNLDSIVEKKYGDLAIFSGIWKGSNIKNIYLSVCFSGWGKVSSSRATTRLISSLYKDKAIDFIIFTGVAGAAKKNLKQWDIIISDSVIQHDMDARPIFEKYFIPALKTKRIFPSKDILVDFEKALIYSKKNGNLSIFGDVYKGLIATGDQFISDKNILDSISNDFNDIHAVEMEGASFAQVAEQENVKWLIVRVISDQADDDAYLDFDKFLQEFKIYSWQIIESFLNYISK</sequence>
<dbReference type="NCBIfam" id="NF004079">
    <property type="entry name" value="PRK05584.1"/>
    <property type="match status" value="1"/>
</dbReference>
<dbReference type="GO" id="GO:0019284">
    <property type="term" value="P:L-methionine salvage from S-adenosylmethionine"/>
    <property type="evidence" value="ECO:0007669"/>
    <property type="project" value="TreeGrafter"/>
</dbReference>
<dbReference type="GO" id="GO:0005829">
    <property type="term" value="C:cytosol"/>
    <property type="evidence" value="ECO:0007669"/>
    <property type="project" value="TreeGrafter"/>
</dbReference>
<dbReference type="GO" id="GO:0008782">
    <property type="term" value="F:adenosylhomocysteine nucleosidase activity"/>
    <property type="evidence" value="ECO:0007669"/>
    <property type="project" value="UniProtKB-EC"/>
</dbReference>
<dbReference type="PANTHER" id="PTHR46832:SF1">
    <property type="entry name" value="5'-METHYLTHIOADENOSINE_S-ADENOSYLHOMOCYSTEINE NUCLEOSIDASE"/>
    <property type="match status" value="1"/>
</dbReference>
<evidence type="ECO:0000256" key="5">
    <source>
        <dbReference type="ARBA" id="ARBA00023167"/>
    </source>
</evidence>
<reference evidence="7" key="1">
    <citation type="journal article" date="2021" name="Front. Mar. Sci.">
        <title>Genomes of Diverse Isolates of Prochlorococcus High-Light-Adapted Clade II in the Western Pacific Ocean.</title>
        <authorList>
            <person name="Yan W."/>
            <person name="Feng X."/>
            <person name="Zhang W."/>
            <person name="Nawaz M.Z."/>
            <person name="Luo T."/>
            <person name="Zhang R."/>
            <person name="Jiao N."/>
        </authorList>
    </citation>
    <scope>NUCLEOTIDE SEQUENCE</scope>
    <source>
        <strain evidence="7">CUG1433</strain>
    </source>
</reference>
<comment type="caution">
    <text evidence="7">The sequence shown here is derived from an EMBL/GenBank/DDBJ whole genome shotgun (WGS) entry which is preliminary data.</text>
</comment>
<evidence type="ECO:0000313" key="8">
    <source>
        <dbReference type="Proteomes" id="UP000668060"/>
    </source>
</evidence>
<keyword evidence="3" id="KW-0028">Amino-acid biosynthesis</keyword>
<evidence type="ECO:0000256" key="4">
    <source>
        <dbReference type="ARBA" id="ARBA00022801"/>
    </source>
</evidence>
<evidence type="ECO:0000313" key="7">
    <source>
        <dbReference type="EMBL" id="MBO6971860.1"/>
    </source>
</evidence>
<evidence type="ECO:0000256" key="1">
    <source>
        <dbReference type="ARBA" id="ARBA00004945"/>
    </source>
</evidence>
<dbReference type="AlphaFoldDB" id="A0A9D9BWR6"/>
<dbReference type="GO" id="GO:0009164">
    <property type="term" value="P:nucleoside catabolic process"/>
    <property type="evidence" value="ECO:0007669"/>
    <property type="project" value="InterPro"/>
</dbReference>
<dbReference type="Gene3D" id="3.40.50.1580">
    <property type="entry name" value="Nucleoside phosphorylase domain"/>
    <property type="match status" value="1"/>
</dbReference>
<dbReference type="NCBIfam" id="TIGR01704">
    <property type="entry name" value="MTA_SAH-Nsdase"/>
    <property type="match status" value="1"/>
</dbReference>
<dbReference type="SUPFAM" id="SSF53167">
    <property type="entry name" value="Purine and uridine phosphorylases"/>
    <property type="match status" value="1"/>
</dbReference>
<dbReference type="CDD" id="cd09008">
    <property type="entry name" value="MTAN"/>
    <property type="match status" value="1"/>
</dbReference>
<name>A0A9D9BWR6_PROMR</name>
<dbReference type="EC" id="3.2.2.9" evidence="2"/>
<keyword evidence="5" id="KW-0486">Methionine biosynthesis</keyword>
<dbReference type="InterPro" id="IPR035994">
    <property type="entry name" value="Nucleoside_phosphorylase_sf"/>
</dbReference>
<keyword evidence="7" id="KW-0326">Glycosidase</keyword>
<proteinExistence type="predicted"/>
<dbReference type="Proteomes" id="UP000668060">
    <property type="component" value="Unassembled WGS sequence"/>
</dbReference>
<feature type="domain" description="Nucleoside phosphorylase" evidence="6">
    <location>
        <begin position="9"/>
        <end position="249"/>
    </location>
</feature>
<dbReference type="EMBL" id="JAEPLN010000001">
    <property type="protein sequence ID" value="MBO6971860.1"/>
    <property type="molecule type" value="Genomic_DNA"/>
</dbReference>
<evidence type="ECO:0000256" key="2">
    <source>
        <dbReference type="ARBA" id="ARBA00011974"/>
    </source>
</evidence>
<comment type="pathway">
    <text evidence="1">Amino-acid biosynthesis; L-methionine biosynthesis via salvage pathway; S-methyl-5-thio-alpha-D-ribose 1-phosphate from S-methyl-5'-thioadenosine (hydrolase route): step 1/2.</text>
</comment>
<accession>A0A9D9BWR6</accession>
<dbReference type="GO" id="GO:0008930">
    <property type="term" value="F:methylthioadenosine nucleosidase activity"/>
    <property type="evidence" value="ECO:0007669"/>
    <property type="project" value="InterPro"/>
</dbReference>
<dbReference type="InterPro" id="IPR010049">
    <property type="entry name" value="MTA_SAH_Nsdase"/>
</dbReference>
<dbReference type="PANTHER" id="PTHR46832">
    <property type="entry name" value="5'-METHYLTHIOADENOSINE/S-ADENOSYLHOMOCYSTEINE NUCLEOSIDASE"/>
    <property type="match status" value="1"/>
</dbReference>
<protein>
    <recommendedName>
        <fullName evidence="2">adenosylhomocysteine nucleosidase</fullName>
        <ecNumber evidence="2">3.2.2.9</ecNumber>
    </recommendedName>
</protein>
<dbReference type="InterPro" id="IPR000845">
    <property type="entry name" value="Nucleoside_phosphorylase_d"/>
</dbReference>
<dbReference type="GO" id="GO:0019509">
    <property type="term" value="P:L-methionine salvage from methylthioadenosine"/>
    <property type="evidence" value="ECO:0007669"/>
    <property type="project" value="InterPro"/>
</dbReference>
<keyword evidence="4 7" id="KW-0378">Hydrolase</keyword>